<dbReference type="PANTHER" id="PTHR11895:SF176">
    <property type="entry name" value="AMIDASE AMID-RELATED"/>
    <property type="match status" value="1"/>
</dbReference>
<proteinExistence type="predicted"/>
<reference evidence="3 4" key="1">
    <citation type="submission" date="2019-10" db="EMBL/GenBank/DDBJ databases">
        <title>Nocardia macrotermitis sp. nov. and Nocardia aurantia sp. nov., isolated from the gut of fungus growing-termite Macrotermes natalensis.</title>
        <authorList>
            <person name="Benndorf R."/>
            <person name="Schwitalla J."/>
            <person name="Martin K."/>
            <person name="De Beer W."/>
            <person name="Kaster A.-K."/>
            <person name="Vollmers J."/>
            <person name="Poulsen M."/>
            <person name="Beemelmanns C."/>
        </authorList>
    </citation>
    <scope>NUCLEOTIDE SEQUENCE [LARGE SCALE GENOMIC DNA]</scope>
    <source>
        <strain evidence="3 4">RB56</strain>
    </source>
</reference>
<organism evidence="3 4">
    <name type="scientific">Nocardia aurantia</name>
    <dbReference type="NCBI Taxonomy" id="2585199"/>
    <lineage>
        <taxon>Bacteria</taxon>
        <taxon>Bacillati</taxon>
        <taxon>Actinomycetota</taxon>
        <taxon>Actinomycetes</taxon>
        <taxon>Mycobacteriales</taxon>
        <taxon>Nocardiaceae</taxon>
        <taxon>Nocardia</taxon>
    </lineage>
</organism>
<dbReference type="GO" id="GO:0050567">
    <property type="term" value="F:glutaminyl-tRNA synthase (glutamine-hydrolyzing) activity"/>
    <property type="evidence" value="ECO:0007669"/>
    <property type="project" value="UniProtKB-EC"/>
</dbReference>
<dbReference type="PANTHER" id="PTHR11895">
    <property type="entry name" value="TRANSAMIDASE"/>
    <property type="match status" value="1"/>
</dbReference>
<accession>A0A7K0DZP4</accession>
<feature type="compositionally biased region" description="Gly residues" evidence="1">
    <location>
        <begin position="130"/>
        <end position="143"/>
    </location>
</feature>
<dbReference type="AlphaFoldDB" id="A0A7K0DZP4"/>
<name>A0A7K0DZP4_9NOCA</name>
<dbReference type="InterPro" id="IPR023631">
    <property type="entry name" value="Amidase_dom"/>
</dbReference>
<dbReference type="InterPro" id="IPR000120">
    <property type="entry name" value="Amidase"/>
</dbReference>
<evidence type="ECO:0000259" key="2">
    <source>
        <dbReference type="Pfam" id="PF01425"/>
    </source>
</evidence>
<dbReference type="SUPFAM" id="SSF75304">
    <property type="entry name" value="Amidase signature (AS) enzymes"/>
    <property type="match status" value="1"/>
</dbReference>
<protein>
    <submittedName>
        <fullName evidence="3">Glutamyl-tRNA(Gln) amidotransferase subunit A</fullName>
        <ecNumber evidence="3">6.3.5.7</ecNumber>
    </submittedName>
</protein>
<sequence>MSAATDYPDLTAAAVTSVEDVLDRARADMAPLLAASRRDPLPPSPTAEPVEPAHFLAVLAANPVPRQQIAPIEPEPGIGSAVHELGVGELLRAYATGATTPSAVLTALRARWADPATTGGAMPSPRGERGTGGGVADGAGPGEPRGDSGATGSAVVAVVPDLEGAAAESDRRWASGTARPLEGIFFAVKDIIDVAGAPVTAGSRVTGNRVATADATVVARLRAAGAIPALITATTEFACGAPHNARYGAVTNPWDRERWTGGSSTGSAAALAARLVPLALGTDTGGSIRVPSAACNLTGIKPTYGLVPRTGVASLSWTLDHVGPMARSAADLRLVLRVLAGPDGHDPAAAPEHIADTVRNALGAHPAAPGAGPGAGRMPLERTVIGETPVAVNVSTRASCSSGRRPLAGIRIGVPDRWFIELCDARVLDARRRAERVLREAGAESVPVAIADAARLHDAVTIVLTCELASNQEAALDRFALYDIGTQVRIARGLVPSAVDYLRALRWRAAALRDVLAAFDRAGVDVLLTPGVGATAARLADATVEMDGERHPLQAIVGRNTGLFDYLGLPAVMMPAGFVDGLPVGVQVVGRPWGEDLCLRLAEVWQRNTDFHERRPA</sequence>
<dbReference type="Gene3D" id="3.90.1300.10">
    <property type="entry name" value="Amidase signature (AS) domain"/>
    <property type="match status" value="1"/>
</dbReference>
<dbReference type="EC" id="6.3.5.7" evidence="3"/>
<dbReference type="Proteomes" id="UP000431401">
    <property type="component" value="Unassembled WGS sequence"/>
</dbReference>
<dbReference type="EMBL" id="WEGI01000018">
    <property type="protein sequence ID" value="MQY31279.1"/>
    <property type="molecule type" value="Genomic_DNA"/>
</dbReference>
<comment type="caution">
    <text evidence="3">The sequence shown here is derived from an EMBL/GenBank/DDBJ whole genome shotgun (WGS) entry which is preliminary data.</text>
</comment>
<feature type="domain" description="Amidase" evidence="2">
    <location>
        <begin position="151"/>
        <end position="353"/>
    </location>
</feature>
<feature type="domain" description="Amidase" evidence="2">
    <location>
        <begin position="405"/>
        <end position="599"/>
    </location>
</feature>
<keyword evidence="4" id="KW-1185">Reference proteome</keyword>
<gene>
    <name evidence="3" type="primary">gatA_5</name>
    <name evidence="3" type="ORF">NRB56_68880</name>
</gene>
<dbReference type="Pfam" id="PF01425">
    <property type="entry name" value="Amidase"/>
    <property type="match status" value="2"/>
</dbReference>
<dbReference type="InterPro" id="IPR036928">
    <property type="entry name" value="AS_sf"/>
</dbReference>
<evidence type="ECO:0000313" key="3">
    <source>
        <dbReference type="EMBL" id="MQY31279.1"/>
    </source>
</evidence>
<keyword evidence="3" id="KW-0436">Ligase</keyword>
<dbReference type="RefSeq" id="WP_319943953.1">
    <property type="nucleotide sequence ID" value="NZ_WEGI01000018.1"/>
</dbReference>
<evidence type="ECO:0000313" key="4">
    <source>
        <dbReference type="Proteomes" id="UP000431401"/>
    </source>
</evidence>
<feature type="region of interest" description="Disordered" evidence="1">
    <location>
        <begin position="115"/>
        <end position="151"/>
    </location>
</feature>
<dbReference type="GO" id="GO:0016740">
    <property type="term" value="F:transferase activity"/>
    <property type="evidence" value="ECO:0007669"/>
    <property type="project" value="UniProtKB-KW"/>
</dbReference>
<keyword evidence="3" id="KW-0808">Transferase</keyword>
<evidence type="ECO:0000256" key="1">
    <source>
        <dbReference type="SAM" id="MobiDB-lite"/>
    </source>
</evidence>